<dbReference type="Proteomes" id="UP000652761">
    <property type="component" value="Unassembled WGS sequence"/>
</dbReference>
<evidence type="ECO:0000313" key="2">
    <source>
        <dbReference type="EMBL" id="MQL80180.1"/>
    </source>
</evidence>
<comment type="caution">
    <text evidence="2">The sequence shown here is derived from an EMBL/GenBank/DDBJ whole genome shotgun (WGS) entry which is preliminary data.</text>
</comment>
<dbReference type="EMBL" id="NMUH01000494">
    <property type="protein sequence ID" value="MQL80180.1"/>
    <property type="molecule type" value="Genomic_DNA"/>
</dbReference>
<evidence type="ECO:0000313" key="3">
    <source>
        <dbReference type="Proteomes" id="UP000652761"/>
    </source>
</evidence>
<feature type="region of interest" description="Disordered" evidence="1">
    <location>
        <begin position="153"/>
        <end position="192"/>
    </location>
</feature>
<proteinExistence type="predicted"/>
<reference evidence="2" key="1">
    <citation type="submission" date="2017-07" db="EMBL/GenBank/DDBJ databases">
        <title>Taro Niue Genome Assembly and Annotation.</title>
        <authorList>
            <person name="Atibalentja N."/>
            <person name="Keating K."/>
            <person name="Fields C.J."/>
        </authorList>
    </citation>
    <scope>NUCLEOTIDE SEQUENCE</scope>
    <source>
        <strain evidence="2">Niue_2</strain>
        <tissue evidence="2">Leaf</tissue>
    </source>
</reference>
<protein>
    <submittedName>
        <fullName evidence="2">Uncharacterized protein</fullName>
    </submittedName>
</protein>
<keyword evidence="3" id="KW-1185">Reference proteome</keyword>
<name>A0A843UE25_COLES</name>
<organism evidence="2 3">
    <name type="scientific">Colocasia esculenta</name>
    <name type="common">Wild taro</name>
    <name type="synonym">Arum esculentum</name>
    <dbReference type="NCBI Taxonomy" id="4460"/>
    <lineage>
        <taxon>Eukaryota</taxon>
        <taxon>Viridiplantae</taxon>
        <taxon>Streptophyta</taxon>
        <taxon>Embryophyta</taxon>
        <taxon>Tracheophyta</taxon>
        <taxon>Spermatophyta</taxon>
        <taxon>Magnoliopsida</taxon>
        <taxon>Liliopsida</taxon>
        <taxon>Araceae</taxon>
        <taxon>Aroideae</taxon>
        <taxon>Colocasieae</taxon>
        <taxon>Colocasia</taxon>
    </lineage>
</organism>
<accession>A0A843UE25</accession>
<dbReference type="AlphaFoldDB" id="A0A843UE25"/>
<sequence length="192" mass="20718">MRLLDRQDDHCQSIVFASWSPSPFNCDGTFEESCQASASHLPGPSDPAHPTLPRGQVVCARHEPASHPCKREATSRGLPSHVTSWAASPRIQEVHYEANPALIEEYYAEVESEMSAMNDNPFAAKDEPAAGETCFTGVGASSALAPTEANDTLFSSMPLSRSEAETSDGTSKRRSNVSFPCHCKGNHSSHQT</sequence>
<evidence type="ECO:0000256" key="1">
    <source>
        <dbReference type="SAM" id="MobiDB-lite"/>
    </source>
</evidence>
<gene>
    <name evidence="2" type="ORF">Taro_012639</name>
</gene>